<dbReference type="EMBL" id="KN733476">
    <property type="protein sequence ID" value="KIH58133.1"/>
    <property type="molecule type" value="Genomic_DNA"/>
</dbReference>
<comment type="similarity">
    <text evidence="2">Belongs to the class I-like SAM-binding methyltransferase superfamily. Erg6/SMT family.</text>
</comment>
<evidence type="ECO:0000256" key="2">
    <source>
        <dbReference type="ARBA" id="ARBA00038188"/>
    </source>
</evidence>
<dbReference type="Gene3D" id="3.40.50.150">
    <property type="entry name" value="Vaccinia Virus protein VP39"/>
    <property type="match status" value="1"/>
</dbReference>
<dbReference type="OrthoDB" id="8300214at2759"/>
<dbReference type="AlphaFoldDB" id="A0A0C2CN52"/>
<evidence type="ECO:0000313" key="5">
    <source>
        <dbReference type="Proteomes" id="UP000054047"/>
    </source>
</evidence>
<keyword evidence="1" id="KW-0808">Transferase</keyword>
<dbReference type="InterPro" id="IPR013216">
    <property type="entry name" value="Methyltransf_11"/>
</dbReference>
<evidence type="ECO:0000256" key="1">
    <source>
        <dbReference type="ARBA" id="ARBA00022679"/>
    </source>
</evidence>
<dbReference type="InterPro" id="IPR029063">
    <property type="entry name" value="SAM-dependent_MTases_sf"/>
</dbReference>
<dbReference type="InterPro" id="IPR050447">
    <property type="entry name" value="Erg6_SMT_methyltransf"/>
</dbReference>
<dbReference type="Pfam" id="PF08241">
    <property type="entry name" value="Methyltransf_11"/>
    <property type="match status" value="1"/>
</dbReference>
<dbReference type="Proteomes" id="UP000054047">
    <property type="component" value="Unassembled WGS sequence"/>
</dbReference>
<accession>A0A0C2CN52</accession>
<dbReference type="GO" id="GO:0016126">
    <property type="term" value="P:sterol biosynthetic process"/>
    <property type="evidence" value="ECO:0007669"/>
    <property type="project" value="TreeGrafter"/>
</dbReference>
<dbReference type="PANTHER" id="PTHR44068:SF1">
    <property type="entry name" value="HYPOTHETICAL LOC100005854"/>
    <property type="match status" value="1"/>
</dbReference>
<proteinExistence type="inferred from homology"/>
<dbReference type="GO" id="GO:0005783">
    <property type="term" value="C:endoplasmic reticulum"/>
    <property type="evidence" value="ECO:0007669"/>
    <property type="project" value="TreeGrafter"/>
</dbReference>
<reference evidence="4 5" key="1">
    <citation type="submission" date="2013-12" db="EMBL/GenBank/DDBJ databases">
        <title>Draft genome of the parsitic nematode Ancylostoma duodenale.</title>
        <authorList>
            <person name="Mitreva M."/>
        </authorList>
    </citation>
    <scope>NUCLEOTIDE SEQUENCE [LARGE SCALE GENOMIC DNA]</scope>
    <source>
        <strain evidence="4 5">Zhejiang</strain>
    </source>
</reference>
<sequence length="115" mass="12800">MGVDSTCRLIEGDCHNMPLADASKDAAYAIYSLKYFPHLDGVMKEVDVITIADPASMKVSRVLKQGGRFLVYDLMKTEKYDKDNEEHVEIVEGLEYACGMPSLHTREGLVSAAER</sequence>
<feature type="domain" description="Methyltransferase type 11" evidence="3">
    <location>
        <begin position="7"/>
        <end position="47"/>
    </location>
</feature>
<evidence type="ECO:0000313" key="4">
    <source>
        <dbReference type="EMBL" id="KIH58133.1"/>
    </source>
</evidence>
<dbReference type="PANTHER" id="PTHR44068">
    <property type="entry name" value="ZGC:194242"/>
    <property type="match status" value="1"/>
</dbReference>
<name>A0A0C2CN52_9BILA</name>
<evidence type="ECO:0000259" key="3">
    <source>
        <dbReference type="Pfam" id="PF08241"/>
    </source>
</evidence>
<organism evidence="4 5">
    <name type="scientific">Ancylostoma duodenale</name>
    <dbReference type="NCBI Taxonomy" id="51022"/>
    <lineage>
        <taxon>Eukaryota</taxon>
        <taxon>Metazoa</taxon>
        <taxon>Ecdysozoa</taxon>
        <taxon>Nematoda</taxon>
        <taxon>Chromadorea</taxon>
        <taxon>Rhabditida</taxon>
        <taxon>Rhabditina</taxon>
        <taxon>Rhabditomorpha</taxon>
        <taxon>Strongyloidea</taxon>
        <taxon>Ancylostomatidae</taxon>
        <taxon>Ancylostomatinae</taxon>
        <taxon>Ancylostoma</taxon>
    </lineage>
</organism>
<dbReference type="GO" id="GO:0003838">
    <property type="term" value="F:sterol 24-C-methyltransferase activity"/>
    <property type="evidence" value="ECO:0007669"/>
    <property type="project" value="TreeGrafter"/>
</dbReference>
<dbReference type="SUPFAM" id="SSF53335">
    <property type="entry name" value="S-adenosyl-L-methionine-dependent methyltransferases"/>
    <property type="match status" value="1"/>
</dbReference>
<keyword evidence="5" id="KW-1185">Reference proteome</keyword>
<protein>
    <recommendedName>
        <fullName evidence="3">Methyltransferase type 11 domain-containing protein</fullName>
    </recommendedName>
</protein>
<gene>
    <name evidence="4" type="ORF">ANCDUO_11666</name>
</gene>